<evidence type="ECO:0000313" key="5">
    <source>
        <dbReference type="Proteomes" id="UP001628193"/>
    </source>
</evidence>
<dbReference type="EMBL" id="BAAFGK010000002">
    <property type="protein sequence ID" value="GAB0056380.1"/>
    <property type="molecule type" value="Genomic_DNA"/>
</dbReference>
<reference evidence="4 5" key="1">
    <citation type="submission" date="2024-05" db="EMBL/GenBank/DDBJ databases">
        <authorList>
            <consortium name="Candidatus Magnetaquicoccaceae bacterium FCR-1 genome sequencing consortium"/>
            <person name="Shimoshige H."/>
            <person name="Shimamura S."/>
            <person name="Taoka A."/>
            <person name="Kobayashi H."/>
            <person name="Maekawa T."/>
        </authorList>
    </citation>
    <scope>NUCLEOTIDE SEQUENCE [LARGE SCALE GENOMIC DNA]</scope>
    <source>
        <strain evidence="4 5">FCR-1</strain>
    </source>
</reference>
<dbReference type="InterPro" id="IPR032610">
    <property type="entry name" value="DUF2172"/>
</dbReference>
<dbReference type="RefSeq" id="WP_420904090.1">
    <property type="nucleotide sequence ID" value="NZ_BAAFGK010000002.1"/>
</dbReference>
<proteinExistence type="predicted"/>
<accession>A0ABQ0C667</accession>
<name>A0ABQ0C667_9PROT</name>
<dbReference type="InterPro" id="IPR032589">
    <property type="entry name" value="DUF4910"/>
</dbReference>
<protein>
    <submittedName>
        <fullName evidence="4">Polysaccharide biosynthesis protein with aminopeptidase-like domain protein</fullName>
    </submittedName>
</protein>
<dbReference type="InterPro" id="IPR036388">
    <property type="entry name" value="WH-like_DNA-bd_sf"/>
</dbReference>
<evidence type="ECO:0000313" key="4">
    <source>
        <dbReference type="EMBL" id="GAB0056380.1"/>
    </source>
</evidence>
<comment type="caution">
    <text evidence="4">The sequence shown here is derived from an EMBL/GenBank/DDBJ whole genome shotgun (WGS) entry which is preliminary data.</text>
</comment>
<gene>
    <name evidence="4" type="ORF">SIID45300_00686</name>
</gene>
<dbReference type="Pfam" id="PF09940">
    <property type="entry name" value="DUF2172"/>
    <property type="match status" value="1"/>
</dbReference>
<dbReference type="InterPro" id="IPR032622">
    <property type="entry name" value="UCP01524_HTH"/>
</dbReference>
<dbReference type="Proteomes" id="UP001628193">
    <property type="component" value="Unassembled WGS sequence"/>
</dbReference>
<evidence type="ECO:0000259" key="2">
    <source>
        <dbReference type="Pfam" id="PF16221"/>
    </source>
</evidence>
<sequence length="421" mass="47976">MYALMQRLFPIYRSLTGNGVRETLRILGERIPIQHLEVPSGTQVFDWTIPQEWNIRDAYIATADGTRVVDFRQNTLHVVGYSQPVDGWFTLEQLQPHLYSLEKQPDAIPYVTSYYSPRWGFCLTHRQREGLQPGTYRVVIDSALSAGSLTYGELLLPGESSREIFLSTNICHPSMANNELSGPVILTELAQWLMSRPRRYSYRLIFIPETIGSLTYLSRNLAVMQERVIAGFTLSCLGDERLYSCVSSPYADTLADRIARHVLAHQEGETRIHSFLERGSDERQYCSPGVDLPVVALCRSRFGNYPEYHTSLDNLDLVTPAGLTGGYRYVQRCIEGLETNRLYQSTRIGEPQLGKYGLYPTLHLKQNQFSMPTVRNLLVYANGRNDLLSIAERIGEPIWNVHAWARRLLELGLLREITPDV</sequence>
<reference evidence="4 5" key="2">
    <citation type="submission" date="2024-09" db="EMBL/GenBank/DDBJ databases">
        <title>Draft genome sequence of Candidatus Magnetaquicoccaceae bacterium FCR-1.</title>
        <authorList>
            <person name="Shimoshige H."/>
            <person name="Shimamura S."/>
            <person name="Taoka A."/>
            <person name="Kobayashi H."/>
            <person name="Maekawa T."/>
        </authorList>
    </citation>
    <scope>NUCLEOTIDE SEQUENCE [LARGE SCALE GENOMIC DNA]</scope>
    <source>
        <strain evidence="4 5">FCR-1</strain>
    </source>
</reference>
<dbReference type="Gene3D" id="3.40.630.10">
    <property type="entry name" value="Zn peptidases"/>
    <property type="match status" value="1"/>
</dbReference>
<dbReference type="Gene3D" id="3.50.30.90">
    <property type="match status" value="1"/>
</dbReference>
<dbReference type="InterPro" id="IPR012353">
    <property type="entry name" value="UCP015244"/>
</dbReference>
<dbReference type="Pfam" id="PF16254">
    <property type="entry name" value="DUF4910"/>
    <property type="match status" value="1"/>
</dbReference>
<feature type="domain" description="UCP01524 winged helix-turn-helix" evidence="2">
    <location>
        <begin position="342"/>
        <end position="415"/>
    </location>
</feature>
<organism evidence="4 5">
    <name type="scientific">Candidatus Magnetaquiglobus chichijimensis</name>
    <dbReference type="NCBI Taxonomy" id="3141448"/>
    <lineage>
        <taxon>Bacteria</taxon>
        <taxon>Pseudomonadati</taxon>
        <taxon>Pseudomonadota</taxon>
        <taxon>Magnetococcia</taxon>
        <taxon>Magnetococcales</taxon>
        <taxon>Candidatus Magnetaquicoccaceae</taxon>
        <taxon>Candidatus Magnetaquiglobus</taxon>
    </lineage>
</organism>
<dbReference type="Pfam" id="PF16221">
    <property type="entry name" value="HTH_47"/>
    <property type="match status" value="1"/>
</dbReference>
<keyword evidence="5" id="KW-1185">Reference proteome</keyword>
<feature type="domain" description="DUF2172" evidence="1">
    <location>
        <begin position="52"/>
        <end position="142"/>
    </location>
</feature>
<evidence type="ECO:0000259" key="1">
    <source>
        <dbReference type="Pfam" id="PF09940"/>
    </source>
</evidence>
<dbReference type="SUPFAM" id="SSF53187">
    <property type="entry name" value="Zn-dependent exopeptidases"/>
    <property type="match status" value="1"/>
</dbReference>
<feature type="domain" description="DUF4910" evidence="3">
    <location>
        <begin position="2"/>
        <end position="340"/>
    </location>
</feature>
<dbReference type="Gene3D" id="1.10.10.10">
    <property type="entry name" value="Winged helix-like DNA-binding domain superfamily/Winged helix DNA-binding domain"/>
    <property type="match status" value="1"/>
</dbReference>
<evidence type="ECO:0000259" key="3">
    <source>
        <dbReference type="Pfam" id="PF16254"/>
    </source>
</evidence>
<dbReference type="PIRSF" id="PIRSF015244">
    <property type="entry name" value="UCP015244"/>
    <property type="match status" value="1"/>
</dbReference>